<evidence type="ECO:0000313" key="2">
    <source>
        <dbReference type="EMBL" id="MPM14572.1"/>
    </source>
</evidence>
<feature type="domain" description="DUF4382" evidence="1">
    <location>
        <begin position="30"/>
        <end position="170"/>
    </location>
</feature>
<reference evidence="2" key="1">
    <citation type="submission" date="2019-08" db="EMBL/GenBank/DDBJ databases">
        <authorList>
            <person name="Kucharzyk K."/>
            <person name="Murdoch R.W."/>
            <person name="Higgins S."/>
            <person name="Loffler F."/>
        </authorList>
    </citation>
    <scope>NUCLEOTIDE SEQUENCE</scope>
</reference>
<comment type="caution">
    <text evidence="2">The sequence shown here is derived from an EMBL/GenBank/DDBJ whole genome shotgun (WGS) entry which is preliminary data.</text>
</comment>
<organism evidence="2">
    <name type="scientific">bioreactor metagenome</name>
    <dbReference type="NCBI Taxonomy" id="1076179"/>
    <lineage>
        <taxon>unclassified sequences</taxon>
        <taxon>metagenomes</taxon>
        <taxon>ecological metagenomes</taxon>
    </lineage>
</organism>
<accession>A0A644XEE8</accession>
<name>A0A644XEE8_9ZZZZ</name>
<dbReference type="PROSITE" id="PS51257">
    <property type="entry name" value="PROKAR_LIPOPROTEIN"/>
    <property type="match status" value="1"/>
</dbReference>
<proteinExistence type="predicted"/>
<sequence length="263" mass="29222">MKAILTLFSLFLFAISFTGCSKNDPSINATRLRIKLTDAPVLLISEFNVDIQKIEISTTDNTTSDEKWTTLDFQGGVYNVLPLSNGKSKQIIDQFFPAGVLRKIKITFGNNSKIKTDTGEKDLILDSEIKDGIIVEVNENLYANYITSIMIDINAALSFYESNGNYFLKPVLRVFPETFGGSLKGYALPLEAEPAVIIVKDKDTLFTIPEKSDGMFLFKGLKAGEWEIAVLSASSLGYRDTLFVDSVFVGKTRELKSKIVLKK</sequence>
<evidence type="ECO:0000259" key="1">
    <source>
        <dbReference type="Pfam" id="PF14321"/>
    </source>
</evidence>
<dbReference type="Pfam" id="PF14321">
    <property type="entry name" value="DUF4382"/>
    <property type="match status" value="1"/>
</dbReference>
<dbReference type="EMBL" id="VSSQ01002302">
    <property type="protein sequence ID" value="MPM14572.1"/>
    <property type="molecule type" value="Genomic_DNA"/>
</dbReference>
<dbReference type="AlphaFoldDB" id="A0A644XEE8"/>
<gene>
    <name evidence="2" type="ORF">SDC9_60936</name>
</gene>
<dbReference type="InterPro" id="IPR025491">
    <property type="entry name" value="DUF4382"/>
</dbReference>
<protein>
    <recommendedName>
        <fullName evidence="1">DUF4382 domain-containing protein</fullName>
    </recommendedName>
</protein>